<evidence type="ECO:0000313" key="3">
    <source>
        <dbReference type="Proteomes" id="UP000236721"/>
    </source>
</evidence>
<name>A0A1H5ZAD8_9VIBR</name>
<dbReference type="RefSeq" id="WP_103880681.1">
    <property type="nucleotide sequence ID" value="NZ_FNVG01000011.1"/>
</dbReference>
<organism evidence="2 3">
    <name type="scientific">Vibrio hangzhouensis</name>
    <dbReference type="NCBI Taxonomy" id="462991"/>
    <lineage>
        <taxon>Bacteria</taxon>
        <taxon>Pseudomonadati</taxon>
        <taxon>Pseudomonadota</taxon>
        <taxon>Gammaproteobacteria</taxon>
        <taxon>Vibrionales</taxon>
        <taxon>Vibrionaceae</taxon>
        <taxon>Vibrio</taxon>
    </lineage>
</organism>
<reference evidence="3" key="1">
    <citation type="submission" date="2016-10" db="EMBL/GenBank/DDBJ databases">
        <authorList>
            <person name="Varghese N."/>
            <person name="Submissions S."/>
        </authorList>
    </citation>
    <scope>NUCLEOTIDE SEQUENCE [LARGE SCALE GENOMIC DNA]</scope>
    <source>
        <strain evidence="3">CGMCC 1.7062</strain>
    </source>
</reference>
<feature type="transmembrane region" description="Helical" evidence="1">
    <location>
        <begin position="320"/>
        <end position="339"/>
    </location>
</feature>
<feature type="transmembrane region" description="Helical" evidence="1">
    <location>
        <begin position="254"/>
        <end position="283"/>
    </location>
</feature>
<sequence>MESAVPEVKEKANADRCMYEVELGTYLGHLSEHDPVVVAFDDSLWLRNSTEAFLSNVKPSMWVSFWLQLLELLISSFGSAQNGRTQSQDWLRVLVVVIVAPWSIFQWRNVTTIQAAKHLNGELRQTLERSNQPVVIVSSGFRFVIEPMLKSLNIAWPLVVAGDLNIASRLRKDGKGVAVVRLLGLEAVRRGLFIGCRHTDSDIFEMTRYSVQMGCSKVSSRQIGLKPMLPFVYLKKVKRPDENYFTRVILGHDYFLLLLTFSLASSTPWASAASLLLFVLSYFTAYEIGYHENDRLGLIYEAKPKVSQAYRELGQNYVPYVAWVCAGIFALPASILATQTQDLNQAYGPDVLFIEVWLVFMAFLLGVRVVFAWFNRLPEVGRIVPMLILQLARSAGYLFIFTTSVVGVLFCVSHALSKWIPYIVYRCGGSRKFCPNHLLNAMLLLCFLLIQSAISGFTSIWTTWHTLVICGYSLLRAAIELRQFIHYFKLNREPVEQENH</sequence>
<proteinExistence type="predicted"/>
<keyword evidence="3" id="KW-1185">Reference proteome</keyword>
<evidence type="ECO:0000313" key="2">
    <source>
        <dbReference type="EMBL" id="SEG33348.1"/>
    </source>
</evidence>
<dbReference type="AlphaFoldDB" id="A0A1H5ZAD8"/>
<dbReference type="OrthoDB" id="465874at2"/>
<dbReference type="Proteomes" id="UP000236721">
    <property type="component" value="Unassembled WGS sequence"/>
</dbReference>
<feature type="transmembrane region" description="Helical" evidence="1">
    <location>
        <begin position="351"/>
        <end position="374"/>
    </location>
</feature>
<keyword evidence="1" id="KW-1133">Transmembrane helix</keyword>
<gene>
    <name evidence="2" type="ORF">SAMN04488244_11172</name>
</gene>
<feature type="transmembrane region" description="Helical" evidence="1">
    <location>
        <begin position="394"/>
        <end position="416"/>
    </location>
</feature>
<dbReference type="EMBL" id="FNVG01000011">
    <property type="protein sequence ID" value="SEG33348.1"/>
    <property type="molecule type" value="Genomic_DNA"/>
</dbReference>
<dbReference type="SUPFAM" id="SSF56784">
    <property type="entry name" value="HAD-like"/>
    <property type="match status" value="1"/>
</dbReference>
<protein>
    <submittedName>
        <fullName evidence="2">Uncharacterized protein</fullName>
    </submittedName>
</protein>
<evidence type="ECO:0000256" key="1">
    <source>
        <dbReference type="SAM" id="Phobius"/>
    </source>
</evidence>
<dbReference type="InterPro" id="IPR036412">
    <property type="entry name" value="HAD-like_sf"/>
</dbReference>
<keyword evidence="1" id="KW-0472">Membrane</keyword>
<keyword evidence="1" id="KW-0812">Transmembrane</keyword>
<feature type="transmembrane region" description="Helical" evidence="1">
    <location>
        <begin position="437"/>
        <end position="454"/>
    </location>
</feature>
<accession>A0A1H5ZAD8</accession>